<dbReference type="PANTHER" id="PTHR38599">
    <property type="entry name" value="CUPIN DOMAIN PROTEIN (AFU_ORTHOLOGUE AFUA_3G13620)"/>
    <property type="match status" value="1"/>
</dbReference>
<organism evidence="3 4">
    <name type="scientific">Rhizobium mongolense</name>
    <dbReference type="NCBI Taxonomy" id="57676"/>
    <lineage>
        <taxon>Bacteria</taxon>
        <taxon>Pseudomonadati</taxon>
        <taxon>Pseudomonadota</taxon>
        <taxon>Alphaproteobacteria</taxon>
        <taxon>Hyphomicrobiales</taxon>
        <taxon>Rhizobiaceae</taxon>
        <taxon>Rhizobium/Agrobacterium group</taxon>
        <taxon>Rhizobium</taxon>
    </lineage>
</organism>
<dbReference type="AlphaFoldDB" id="A0A7W6RQN6"/>
<evidence type="ECO:0000313" key="3">
    <source>
        <dbReference type="EMBL" id="MBB4276286.1"/>
    </source>
</evidence>
<keyword evidence="3" id="KW-0223">Dioxygenase</keyword>
<proteinExistence type="predicted"/>
<feature type="domain" description="Cupin type-2" evidence="2">
    <location>
        <begin position="51"/>
        <end position="124"/>
    </location>
</feature>
<dbReference type="InterPro" id="IPR013096">
    <property type="entry name" value="Cupin_2"/>
</dbReference>
<name>A0A7W6RQN6_9HYPH</name>
<keyword evidence="1" id="KW-0732">Signal</keyword>
<dbReference type="InterPro" id="IPR011051">
    <property type="entry name" value="RmlC_Cupin_sf"/>
</dbReference>
<gene>
    <name evidence="3" type="ORF">GGE12_004083</name>
</gene>
<dbReference type="PANTHER" id="PTHR38599:SF1">
    <property type="entry name" value="CUPIN DOMAIN PROTEIN (AFU_ORTHOLOGUE AFUA_3G13620)"/>
    <property type="match status" value="1"/>
</dbReference>
<accession>A0A7W6RQN6</accession>
<protein>
    <submittedName>
        <fullName evidence="3">Quercetin dioxygenase-like cupin family protein</fullName>
    </submittedName>
</protein>
<evidence type="ECO:0000313" key="4">
    <source>
        <dbReference type="Proteomes" id="UP000533641"/>
    </source>
</evidence>
<dbReference type="Proteomes" id="UP000533641">
    <property type="component" value="Unassembled WGS sequence"/>
</dbReference>
<reference evidence="3 4" key="1">
    <citation type="submission" date="2020-08" db="EMBL/GenBank/DDBJ databases">
        <title>Genomic Encyclopedia of Type Strains, Phase IV (KMG-V): Genome sequencing to study the core and pangenomes of soil and plant-associated prokaryotes.</title>
        <authorList>
            <person name="Whitman W."/>
        </authorList>
    </citation>
    <scope>NUCLEOTIDE SEQUENCE [LARGE SCALE GENOMIC DNA]</scope>
    <source>
        <strain evidence="3 4">SEMIA 402</strain>
    </source>
</reference>
<evidence type="ECO:0000259" key="2">
    <source>
        <dbReference type="Pfam" id="PF07883"/>
    </source>
</evidence>
<dbReference type="Gene3D" id="2.60.120.10">
    <property type="entry name" value="Jelly Rolls"/>
    <property type="match status" value="1"/>
</dbReference>
<evidence type="ECO:0000256" key="1">
    <source>
        <dbReference type="SAM" id="SignalP"/>
    </source>
</evidence>
<keyword evidence="3" id="KW-0560">Oxidoreductase</keyword>
<dbReference type="SUPFAM" id="SSF51182">
    <property type="entry name" value="RmlC-like cupins"/>
    <property type="match status" value="1"/>
</dbReference>
<sequence>MIARPIIGAAVAALAIATAIPARAHGPGDDVTPHFEQAIPNIPGKTLTAMIVDYPPGGVSAPHSHADSSFIFVYVLSGDIESKANDGPTQVYRAGESWHEPPAANHLVNRNASKTKPAKLLAVFVADSDEKALTTPIE</sequence>
<feature type="chain" id="PRO_5030829113" evidence="1">
    <location>
        <begin position="25"/>
        <end position="138"/>
    </location>
</feature>
<dbReference type="GO" id="GO:0051213">
    <property type="term" value="F:dioxygenase activity"/>
    <property type="evidence" value="ECO:0007669"/>
    <property type="project" value="UniProtKB-KW"/>
</dbReference>
<dbReference type="InterPro" id="IPR014710">
    <property type="entry name" value="RmlC-like_jellyroll"/>
</dbReference>
<dbReference type="Pfam" id="PF07883">
    <property type="entry name" value="Cupin_2"/>
    <property type="match status" value="1"/>
</dbReference>
<dbReference type="CDD" id="cd02234">
    <property type="entry name" value="cupin_BLR7677-like"/>
    <property type="match status" value="1"/>
</dbReference>
<comment type="caution">
    <text evidence="3">The sequence shown here is derived from an EMBL/GenBank/DDBJ whole genome shotgun (WGS) entry which is preliminary data.</text>
</comment>
<dbReference type="RefSeq" id="WP_183927157.1">
    <property type="nucleotide sequence ID" value="NZ_JACIGM010000008.1"/>
</dbReference>
<feature type="signal peptide" evidence="1">
    <location>
        <begin position="1"/>
        <end position="24"/>
    </location>
</feature>
<dbReference type="EMBL" id="JACIGM010000008">
    <property type="protein sequence ID" value="MBB4276286.1"/>
    <property type="molecule type" value="Genomic_DNA"/>
</dbReference>